<keyword evidence="6" id="KW-0804">Transcription</keyword>
<dbReference type="STRING" id="33114.A0A2G2VVA1"/>
<proteinExistence type="inferred from homology"/>
<accession>A0A2G2VVA1</accession>
<keyword evidence="4" id="KW-0808">Transferase</keyword>
<evidence type="ECO:0000256" key="3">
    <source>
        <dbReference type="ARBA" id="ARBA00022478"/>
    </source>
</evidence>
<dbReference type="Gene3D" id="4.10.860.120">
    <property type="entry name" value="RNA polymerase II, clamp domain"/>
    <property type="match status" value="1"/>
</dbReference>
<protein>
    <recommendedName>
        <fullName evidence="2">DNA-directed RNA polymerase</fullName>
        <ecNumber evidence="2">2.7.7.6</ecNumber>
    </recommendedName>
</protein>
<reference evidence="8 9" key="1">
    <citation type="journal article" date="2017" name="Genome Biol.">
        <title>New reference genome sequences of hot pepper reveal the massive evolution of plant disease-resistance genes by retroduplication.</title>
        <authorList>
            <person name="Kim S."/>
            <person name="Park J."/>
            <person name="Yeom S.I."/>
            <person name="Kim Y.M."/>
            <person name="Seo E."/>
            <person name="Kim K.T."/>
            <person name="Kim M.S."/>
            <person name="Lee J.M."/>
            <person name="Cheong K."/>
            <person name="Shin H.S."/>
            <person name="Kim S.B."/>
            <person name="Han K."/>
            <person name="Lee J."/>
            <person name="Park M."/>
            <person name="Lee H.A."/>
            <person name="Lee H.Y."/>
            <person name="Lee Y."/>
            <person name="Oh S."/>
            <person name="Lee J.H."/>
            <person name="Choi E."/>
            <person name="Choi E."/>
            <person name="Lee S.E."/>
            <person name="Jeon J."/>
            <person name="Kim H."/>
            <person name="Choi G."/>
            <person name="Song H."/>
            <person name="Lee J."/>
            <person name="Lee S.C."/>
            <person name="Kwon J.K."/>
            <person name="Lee H.Y."/>
            <person name="Koo N."/>
            <person name="Hong Y."/>
            <person name="Kim R.W."/>
            <person name="Kang W.H."/>
            <person name="Huh J.H."/>
            <person name="Kang B.C."/>
            <person name="Yang T.J."/>
            <person name="Lee Y.H."/>
            <person name="Bennetzen J.L."/>
            <person name="Choi D."/>
        </authorList>
    </citation>
    <scope>NUCLEOTIDE SEQUENCE [LARGE SCALE GENOMIC DNA]</scope>
    <source>
        <strain evidence="9">cv. PBC81</strain>
    </source>
</reference>
<comment type="similarity">
    <text evidence="1">Belongs to the RNA polymerase beta' chain family.</text>
</comment>
<evidence type="ECO:0000256" key="7">
    <source>
        <dbReference type="SAM" id="MobiDB-lite"/>
    </source>
</evidence>
<comment type="caution">
    <text evidence="8">The sequence shown here is derived from an EMBL/GenBank/DDBJ whole genome shotgun (WGS) entry which is preliminary data.</text>
</comment>
<dbReference type="InterPro" id="IPR044893">
    <property type="entry name" value="RNA_pol_Rpb1_clamp_domain"/>
</dbReference>
<dbReference type="GO" id="GO:0006351">
    <property type="term" value="P:DNA-templated transcription"/>
    <property type="evidence" value="ECO:0007669"/>
    <property type="project" value="InterPro"/>
</dbReference>
<reference evidence="9" key="2">
    <citation type="journal article" date="2017" name="J. Anim. Genet.">
        <title>Multiple reference genome sequences of hot pepper reveal the massive evolution of plant disease resistance genes by retroduplication.</title>
        <authorList>
            <person name="Kim S."/>
            <person name="Park J."/>
            <person name="Yeom S.-I."/>
            <person name="Kim Y.-M."/>
            <person name="Seo E."/>
            <person name="Kim K.-T."/>
            <person name="Kim M.-S."/>
            <person name="Lee J.M."/>
            <person name="Cheong K."/>
            <person name="Shin H.-S."/>
            <person name="Kim S.-B."/>
            <person name="Han K."/>
            <person name="Lee J."/>
            <person name="Park M."/>
            <person name="Lee H.-A."/>
            <person name="Lee H.-Y."/>
            <person name="Lee Y."/>
            <person name="Oh S."/>
            <person name="Lee J.H."/>
            <person name="Choi E."/>
            <person name="Choi E."/>
            <person name="Lee S.E."/>
            <person name="Jeon J."/>
            <person name="Kim H."/>
            <person name="Choi G."/>
            <person name="Song H."/>
            <person name="Lee J."/>
            <person name="Lee S.-C."/>
            <person name="Kwon J.-K."/>
            <person name="Lee H.-Y."/>
            <person name="Koo N."/>
            <person name="Hong Y."/>
            <person name="Kim R.W."/>
            <person name="Kang W.-H."/>
            <person name="Huh J.H."/>
            <person name="Kang B.-C."/>
            <person name="Yang T.-J."/>
            <person name="Lee Y.-H."/>
            <person name="Bennetzen J.L."/>
            <person name="Choi D."/>
        </authorList>
    </citation>
    <scope>NUCLEOTIDE SEQUENCE [LARGE SCALE GENOMIC DNA]</scope>
    <source>
        <strain evidence="9">cv. PBC81</strain>
    </source>
</reference>
<organism evidence="8 9">
    <name type="scientific">Capsicum baccatum</name>
    <name type="common">Peruvian pepper</name>
    <dbReference type="NCBI Taxonomy" id="33114"/>
    <lineage>
        <taxon>Eukaryota</taxon>
        <taxon>Viridiplantae</taxon>
        <taxon>Streptophyta</taxon>
        <taxon>Embryophyta</taxon>
        <taxon>Tracheophyta</taxon>
        <taxon>Spermatophyta</taxon>
        <taxon>Magnoliopsida</taxon>
        <taxon>eudicotyledons</taxon>
        <taxon>Gunneridae</taxon>
        <taxon>Pentapetalae</taxon>
        <taxon>asterids</taxon>
        <taxon>lamiids</taxon>
        <taxon>Solanales</taxon>
        <taxon>Solanaceae</taxon>
        <taxon>Solanoideae</taxon>
        <taxon>Capsiceae</taxon>
        <taxon>Capsicum</taxon>
    </lineage>
</organism>
<evidence type="ECO:0000256" key="2">
    <source>
        <dbReference type="ARBA" id="ARBA00012418"/>
    </source>
</evidence>
<gene>
    <name evidence="8" type="ORF">CQW23_24605</name>
</gene>
<dbReference type="AlphaFoldDB" id="A0A2G2VVA1"/>
<evidence type="ECO:0000313" key="8">
    <source>
        <dbReference type="EMBL" id="PHT36905.1"/>
    </source>
</evidence>
<dbReference type="OrthoDB" id="270392at2759"/>
<dbReference type="SUPFAM" id="SSF64484">
    <property type="entry name" value="beta and beta-prime subunits of DNA dependent RNA-polymerase"/>
    <property type="match status" value="1"/>
</dbReference>
<dbReference type="EMBL" id="MLFT02000010">
    <property type="protein sequence ID" value="PHT36905.1"/>
    <property type="molecule type" value="Genomic_DNA"/>
</dbReference>
<keyword evidence="3" id="KW-0240">DNA-directed RNA polymerase</keyword>
<dbReference type="PANTHER" id="PTHR19376">
    <property type="entry name" value="DNA-DIRECTED RNA POLYMERASE"/>
    <property type="match status" value="1"/>
</dbReference>
<evidence type="ECO:0000256" key="5">
    <source>
        <dbReference type="ARBA" id="ARBA00022695"/>
    </source>
</evidence>
<dbReference type="GO" id="GO:0003899">
    <property type="term" value="F:DNA-directed RNA polymerase activity"/>
    <property type="evidence" value="ECO:0007669"/>
    <property type="project" value="UniProtKB-EC"/>
</dbReference>
<evidence type="ECO:0000256" key="6">
    <source>
        <dbReference type="ARBA" id="ARBA00023163"/>
    </source>
</evidence>
<evidence type="ECO:0000256" key="4">
    <source>
        <dbReference type="ARBA" id="ARBA00022679"/>
    </source>
</evidence>
<keyword evidence="9" id="KW-1185">Reference proteome</keyword>
<dbReference type="InterPro" id="IPR045867">
    <property type="entry name" value="DNA-dir_RpoC_beta_prime"/>
</dbReference>
<dbReference type="PANTHER" id="PTHR19376:SF11">
    <property type="entry name" value="DNA-DIRECTED RNA POLYMERASE I SUBUNIT RPA1"/>
    <property type="match status" value="1"/>
</dbReference>
<feature type="region of interest" description="Disordered" evidence="7">
    <location>
        <begin position="219"/>
        <end position="255"/>
    </location>
</feature>
<dbReference type="EC" id="2.7.7.6" evidence="2"/>
<evidence type="ECO:0000313" key="9">
    <source>
        <dbReference type="Proteomes" id="UP000224567"/>
    </source>
</evidence>
<dbReference type="GO" id="GO:0005736">
    <property type="term" value="C:RNA polymerase I complex"/>
    <property type="evidence" value="ECO:0007669"/>
    <property type="project" value="TreeGrafter"/>
</dbReference>
<evidence type="ECO:0000256" key="1">
    <source>
        <dbReference type="ARBA" id="ARBA00006460"/>
    </source>
</evidence>
<name>A0A2G2VVA1_CAPBA</name>
<sequence length="460" mass="50806">MLVAWKSRSLEVTVDLGVTLNEASSQLTVNGSLSLGEPNVPPFGDYNVQLEIVDTLVDPSSVEAIVASDSTLSYGSHEDQLVCENGDVKHVGRLTMDDSLVVFVVNHASIEGIYDCTSNSIGKRKCILNPCLWTLYPFDPSDHLKYGDEDIFWNDLNVHGIYGLPISDFKPSCCSKKCLYFSLDEKLLFLVSCHTYMDRLVDSFLGGLDLAQSKSLSSRLSDSVGRGDGDDGDSETGDNFVSVGRGDGDDGDDETGDDLVSVVRLLFLLNNPDGMRGDASPEWCKSCGQRNCSGHCGHIEFVSPVYNPLLFNMMHNLLQKTCFYCFHFRASRAEVEKWVSELELIAKGDVVGAKTMDALSPDESSDREESEDSHMSCTMDDLNRQFQCEYNKRPSWNNFQFIEAMAVIDRILKTKSGKCSNCDAKNPKITKPSFGRFHMTCPSASAPGHQSPTFIIAFVN</sequence>
<dbReference type="Proteomes" id="UP000224567">
    <property type="component" value="Unassembled WGS sequence"/>
</dbReference>
<keyword evidence="5" id="KW-0548">Nucleotidyltransferase</keyword>